<evidence type="ECO:0008006" key="5">
    <source>
        <dbReference type="Google" id="ProtNLM"/>
    </source>
</evidence>
<feature type="compositionally biased region" description="Low complexity" evidence="1">
    <location>
        <begin position="87"/>
        <end position="106"/>
    </location>
</feature>
<dbReference type="Gene3D" id="2.40.160.20">
    <property type="match status" value="1"/>
</dbReference>
<evidence type="ECO:0000313" key="3">
    <source>
        <dbReference type="EMBL" id="ATB50890.1"/>
    </source>
</evidence>
<dbReference type="InterPro" id="IPR011250">
    <property type="entry name" value="OMP/PagP_B-barrel"/>
</dbReference>
<evidence type="ECO:0000256" key="1">
    <source>
        <dbReference type="SAM" id="MobiDB-lite"/>
    </source>
</evidence>
<feature type="compositionally biased region" description="Gly residues" evidence="1">
    <location>
        <begin position="123"/>
        <end position="137"/>
    </location>
</feature>
<dbReference type="AlphaFoldDB" id="A0A250K4Q9"/>
<name>A0A250K4Q9_9BACT</name>
<dbReference type="KEGG" id="mmas:MYMAC_006547"/>
<keyword evidence="4" id="KW-1185">Reference proteome</keyword>
<organism evidence="3 4">
    <name type="scientific">Corallococcus macrosporus DSM 14697</name>
    <dbReference type="NCBI Taxonomy" id="1189310"/>
    <lineage>
        <taxon>Bacteria</taxon>
        <taxon>Pseudomonadati</taxon>
        <taxon>Myxococcota</taxon>
        <taxon>Myxococcia</taxon>
        <taxon>Myxococcales</taxon>
        <taxon>Cystobacterineae</taxon>
        <taxon>Myxococcaceae</taxon>
        <taxon>Corallococcus</taxon>
    </lineage>
</organism>
<dbReference type="RefSeq" id="WP_204817124.1">
    <property type="nucleotide sequence ID" value="NZ_CP022203.1"/>
</dbReference>
<reference evidence="3 4" key="1">
    <citation type="submission" date="2017-06" db="EMBL/GenBank/DDBJ databases">
        <title>Sequencing and comparative analysis of myxobacterial genomes.</title>
        <authorList>
            <person name="Rupp O."/>
            <person name="Goesmann A."/>
            <person name="Sogaard-Andersen L."/>
        </authorList>
    </citation>
    <scope>NUCLEOTIDE SEQUENCE [LARGE SCALE GENOMIC DNA]</scope>
    <source>
        <strain evidence="3 4">DSM 14697</strain>
    </source>
</reference>
<evidence type="ECO:0000256" key="2">
    <source>
        <dbReference type="SAM" id="SignalP"/>
    </source>
</evidence>
<feature type="compositionally biased region" description="Basic and acidic residues" evidence="1">
    <location>
        <begin position="212"/>
        <end position="226"/>
    </location>
</feature>
<dbReference type="Proteomes" id="UP000217343">
    <property type="component" value="Chromosome"/>
</dbReference>
<proteinExistence type="predicted"/>
<protein>
    <recommendedName>
        <fullName evidence="5">Outer membrane protein beta-barrel domain-containing protein</fullName>
    </recommendedName>
</protein>
<feature type="compositionally biased region" description="Gly residues" evidence="1">
    <location>
        <begin position="75"/>
        <end position="86"/>
    </location>
</feature>
<accession>A0A250K4Q9</accession>
<sequence>MKAKILAGAVAALMYGGVAVADDGDCPPPQASTSQSEQGTMVAQSQEDDLMGDDMLQEDDVIILETEPVPDVSGQQGGMGTGGSGTQGMDDAAMGGSGQQPSGAQGEVYMNVPVRCEPVGQQQGMGGSGQQGMGGSGQESMTPPPAAPQGTHDSEQLVVPPAPPMGTGGSGQPSTQPVYPEPESAYPPPEDATGGSGIATTPPPSSFQPSAERAEPLEVEKREDKNKMKGLSVMLGGGVEGYTGALAPQLSPGATAGVRAAIKPSKVLGLELGYTGALNNIRNAETGASGPDLVRNGGQAVLTLGIAPTAWQPYLLGGIGINDYNFRGGESLGYRDDTVGNVPAGLGLRGHVGHFVVDARANYNFLFDKDFAPGIDPAGGDFEGGGSYQGTVSIGGTF</sequence>
<gene>
    <name evidence="3" type="ORF">MYMAC_006547</name>
</gene>
<feature type="region of interest" description="Disordered" evidence="1">
    <location>
        <begin position="19"/>
        <end position="46"/>
    </location>
</feature>
<feature type="signal peptide" evidence="2">
    <location>
        <begin position="1"/>
        <end position="21"/>
    </location>
</feature>
<evidence type="ECO:0000313" key="4">
    <source>
        <dbReference type="Proteomes" id="UP000217343"/>
    </source>
</evidence>
<dbReference type="SUPFAM" id="SSF56925">
    <property type="entry name" value="OMPA-like"/>
    <property type="match status" value="1"/>
</dbReference>
<keyword evidence="2" id="KW-0732">Signal</keyword>
<feature type="region of interest" description="Disordered" evidence="1">
    <location>
        <begin position="67"/>
        <end position="226"/>
    </location>
</feature>
<feature type="chain" id="PRO_5012829223" description="Outer membrane protein beta-barrel domain-containing protein" evidence="2">
    <location>
        <begin position="22"/>
        <end position="398"/>
    </location>
</feature>
<dbReference type="EMBL" id="CP022203">
    <property type="protein sequence ID" value="ATB50890.1"/>
    <property type="molecule type" value="Genomic_DNA"/>
</dbReference>
<feature type="compositionally biased region" description="Polar residues" evidence="1">
    <location>
        <begin position="31"/>
        <end position="45"/>
    </location>
</feature>